<dbReference type="InterPro" id="IPR012106">
    <property type="entry name" value="Phage_Mu_Gp1"/>
</dbReference>
<dbReference type="AlphaFoldDB" id="A0A6M3KSC2"/>
<dbReference type="EMBL" id="MT142544">
    <property type="protein sequence ID" value="QJA84966.1"/>
    <property type="molecule type" value="Genomic_DNA"/>
</dbReference>
<dbReference type="Pfam" id="PF10123">
    <property type="entry name" value="Mu-like_Pro"/>
    <property type="match status" value="1"/>
</dbReference>
<protein>
    <recommendedName>
        <fullName evidence="3">Peptidase</fullName>
    </recommendedName>
</protein>
<proteinExistence type="predicted"/>
<accession>A0A6M3KSC2</accession>
<feature type="coiled-coil region" evidence="1">
    <location>
        <begin position="204"/>
        <end position="269"/>
    </location>
</feature>
<evidence type="ECO:0000256" key="1">
    <source>
        <dbReference type="SAM" id="Coils"/>
    </source>
</evidence>
<name>A0A6M3KSC2_9ZZZZ</name>
<reference evidence="2" key="1">
    <citation type="submission" date="2020-03" db="EMBL/GenBank/DDBJ databases">
        <title>The deep terrestrial virosphere.</title>
        <authorList>
            <person name="Holmfeldt K."/>
            <person name="Nilsson E."/>
            <person name="Simone D."/>
            <person name="Lopez-Fernandez M."/>
            <person name="Wu X."/>
            <person name="de Brujin I."/>
            <person name="Lundin D."/>
            <person name="Andersson A."/>
            <person name="Bertilsson S."/>
            <person name="Dopson M."/>
        </authorList>
    </citation>
    <scope>NUCLEOTIDE SEQUENCE</scope>
    <source>
        <strain evidence="2">MM415B02306</strain>
    </source>
</reference>
<organism evidence="2">
    <name type="scientific">viral metagenome</name>
    <dbReference type="NCBI Taxonomy" id="1070528"/>
    <lineage>
        <taxon>unclassified sequences</taxon>
        <taxon>metagenomes</taxon>
        <taxon>organismal metagenomes</taxon>
    </lineage>
</organism>
<evidence type="ECO:0008006" key="3">
    <source>
        <dbReference type="Google" id="ProtNLM"/>
    </source>
</evidence>
<sequence length="396" mass="44503">MKIKTKKVRKFSNGEFGKFFSLVELGELALGDSEESLVDIEMLRTGSFKHKVYGDLDITLEMLETMVSNFDDGVLGREVSFDWNHKAEDASAWLRRLRVEDGVLIGTTELTEEGRDSIEKKKYGYFSIEYSDDYVDPESGTSHGVTIMGGALTNRPFISKLKRIEFSLDSEDEGIAASLFRLEEDKSMFKTRTPVVKRTPAKKEDEKELTYEEIQIKLAETQEELKQLKESDDGNKEMQEFITQMRDDQKKLQDKITKLEDQNVTLAKSHSESSEKARVIGINRVCDKLLNDSKHHPVVVEVAKEIMLGDVSGEKIVKFAETAGEGAEKKTTTIEISVTDAVLKLLEAIPVSQRANLGEKTNIGDDLSLSEDEETKLQDSAIKRAFSKKGLALVAK</sequence>
<gene>
    <name evidence="2" type="ORF">MM415B02306_0008</name>
</gene>
<evidence type="ECO:0000313" key="2">
    <source>
        <dbReference type="EMBL" id="QJA84966.1"/>
    </source>
</evidence>
<keyword evidence="1" id="KW-0175">Coiled coil</keyword>